<dbReference type="AlphaFoldDB" id="A0AAE0S1J7"/>
<evidence type="ECO:0000259" key="7">
    <source>
        <dbReference type="SMART" id="SM01144"/>
    </source>
</evidence>
<feature type="domain" description="DTW" evidence="7">
    <location>
        <begin position="50"/>
        <end position="245"/>
    </location>
</feature>
<evidence type="ECO:0000256" key="4">
    <source>
        <dbReference type="ARBA" id="ARBA00022694"/>
    </source>
</evidence>
<keyword evidence="2" id="KW-0808">Transferase</keyword>
<accession>A0AAE0S1J7</accession>
<comment type="similarity">
    <text evidence="5">Belongs to the TDD superfamily. DTWD2 family.</text>
</comment>
<dbReference type="GO" id="GO:0016432">
    <property type="term" value="F:tRNA-uridine aminocarboxypropyltransferase activity"/>
    <property type="evidence" value="ECO:0007669"/>
    <property type="project" value="UniProtKB-EC"/>
</dbReference>
<sequence>MIGNMATSDEQSGDDSYIETYLEEERAFKDNFLDTLYEFANEEQTPIYEHRPICCRCSRPISVCWCDYLPKEPVDIKTNIYILQHPFEESRKLKTAPMLLHSLPEGKCHIIRGKKFTDNRYPELMKVFQSTSTYLLYPAPGAPDITELPPLDNGEQYNLIVIDGTWSQAKGIYLSNNSLQELKKVQIKHSSKSKYIIRTQPTDSALSTLECVAIALGILEQKPDLHEFLSRPLEALCKFQMNHGAVVHHSKVYKIANGLWKKPLPKKVLRKLEKEKLFEGKEESS</sequence>
<keyword evidence="4" id="KW-0819">tRNA processing</keyword>
<evidence type="ECO:0000313" key="8">
    <source>
        <dbReference type="EMBL" id="KAK3583539.1"/>
    </source>
</evidence>
<evidence type="ECO:0000256" key="1">
    <source>
        <dbReference type="ARBA" id="ARBA00012386"/>
    </source>
</evidence>
<dbReference type="InterPro" id="IPR039262">
    <property type="entry name" value="DTWD2/TAPT"/>
</dbReference>
<reference evidence="8" key="3">
    <citation type="submission" date="2023-05" db="EMBL/GenBank/DDBJ databases">
        <authorList>
            <person name="Smith C.H."/>
        </authorList>
    </citation>
    <scope>NUCLEOTIDE SEQUENCE</scope>
    <source>
        <strain evidence="8">CHS0354</strain>
        <tissue evidence="8">Mantle</tissue>
    </source>
</reference>
<dbReference type="SMART" id="SM01144">
    <property type="entry name" value="DTW"/>
    <property type="match status" value="1"/>
</dbReference>
<evidence type="ECO:0000256" key="5">
    <source>
        <dbReference type="ARBA" id="ARBA00034489"/>
    </source>
</evidence>
<evidence type="ECO:0000313" key="9">
    <source>
        <dbReference type="Proteomes" id="UP001195483"/>
    </source>
</evidence>
<name>A0AAE0S1J7_9BIVA</name>
<protein>
    <recommendedName>
        <fullName evidence="1">tRNA-uridine aminocarboxypropyltransferase</fullName>
        <ecNumber evidence="1">2.5.1.25</ecNumber>
    </recommendedName>
</protein>
<proteinExistence type="inferred from homology"/>
<reference evidence="8" key="2">
    <citation type="journal article" date="2021" name="Genome Biol. Evol.">
        <title>Developing a high-quality reference genome for a parasitic bivalve with doubly uniparental inheritance (Bivalvia: Unionida).</title>
        <authorList>
            <person name="Smith C.H."/>
        </authorList>
    </citation>
    <scope>NUCLEOTIDE SEQUENCE</scope>
    <source>
        <strain evidence="8">CHS0354</strain>
        <tissue evidence="8">Mantle</tissue>
    </source>
</reference>
<comment type="catalytic activity">
    <reaction evidence="6">
        <text>a uridine in tRNA + S-adenosyl-L-methionine = a 3-[(3S)-3-amino-3-carboxypropyl]uridine in tRNA + S-methyl-5'-thioadenosine + H(+)</text>
        <dbReference type="Rhea" id="RHEA:62432"/>
        <dbReference type="Rhea" id="RHEA-COMP:13339"/>
        <dbReference type="Rhea" id="RHEA-COMP:16092"/>
        <dbReference type="ChEBI" id="CHEBI:15378"/>
        <dbReference type="ChEBI" id="CHEBI:17509"/>
        <dbReference type="ChEBI" id="CHEBI:59789"/>
        <dbReference type="ChEBI" id="CHEBI:65315"/>
        <dbReference type="ChEBI" id="CHEBI:82930"/>
        <dbReference type="EC" id="2.5.1.25"/>
    </reaction>
</comment>
<dbReference type="PANTHER" id="PTHR21392">
    <property type="entry name" value="TRNA-URIDINE AMINOCARBOXYPROPYLTRANSFERASE 2"/>
    <property type="match status" value="1"/>
</dbReference>
<evidence type="ECO:0000256" key="6">
    <source>
        <dbReference type="ARBA" id="ARBA00048718"/>
    </source>
</evidence>
<comment type="caution">
    <text evidence="8">The sequence shown here is derived from an EMBL/GenBank/DDBJ whole genome shotgun (WGS) entry which is preliminary data.</text>
</comment>
<dbReference type="EC" id="2.5.1.25" evidence="1"/>
<keyword evidence="3" id="KW-0949">S-adenosyl-L-methionine</keyword>
<organism evidence="8 9">
    <name type="scientific">Potamilus streckersoni</name>
    <dbReference type="NCBI Taxonomy" id="2493646"/>
    <lineage>
        <taxon>Eukaryota</taxon>
        <taxon>Metazoa</taxon>
        <taxon>Spiralia</taxon>
        <taxon>Lophotrochozoa</taxon>
        <taxon>Mollusca</taxon>
        <taxon>Bivalvia</taxon>
        <taxon>Autobranchia</taxon>
        <taxon>Heteroconchia</taxon>
        <taxon>Palaeoheterodonta</taxon>
        <taxon>Unionida</taxon>
        <taxon>Unionoidea</taxon>
        <taxon>Unionidae</taxon>
        <taxon>Ambleminae</taxon>
        <taxon>Lampsilini</taxon>
        <taxon>Potamilus</taxon>
    </lineage>
</organism>
<keyword evidence="9" id="KW-1185">Reference proteome</keyword>
<dbReference type="Pfam" id="PF03942">
    <property type="entry name" value="DTW"/>
    <property type="match status" value="1"/>
</dbReference>
<dbReference type="InterPro" id="IPR005636">
    <property type="entry name" value="DTW"/>
</dbReference>
<reference evidence="8" key="1">
    <citation type="journal article" date="2021" name="Genome Biol. Evol.">
        <title>A High-Quality Reference Genome for a Parasitic Bivalve with Doubly Uniparental Inheritance (Bivalvia: Unionida).</title>
        <authorList>
            <person name="Smith C.H."/>
        </authorList>
    </citation>
    <scope>NUCLEOTIDE SEQUENCE</scope>
    <source>
        <strain evidence="8">CHS0354</strain>
    </source>
</reference>
<dbReference type="GO" id="GO:0008033">
    <property type="term" value="P:tRNA processing"/>
    <property type="evidence" value="ECO:0007669"/>
    <property type="project" value="UniProtKB-KW"/>
</dbReference>
<dbReference type="Proteomes" id="UP001195483">
    <property type="component" value="Unassembled WGS sequence"/>
</dbReference>
<evidence type="ECO:0000256" key="2">
    <source>
        <dbReference type="ARBA" id="ARBA00022679"/>
    </source>
</evidence>
<gene>
    <name evidence="8" type="ORF">CHS0354_026123</name>
</gene>
<evidence type="ECO:0000256" key="3">
    <source>
        <dbReference type="ARBA" id="ARBA00022691"/>
    </source>
</evidence>
<dbReference type="PANTHER" id="PTHR21392:SF0">
    <property type="entry name" value="TRNA-URIDINE AMINOCARBOXYPROPYLTRANSFERASE 2"/>
    <property type="match status" value="1"/>
</dbReference>
<dbReference type="EMBL" id="JAEAOA010001560">
    <property type="protein sequence ID" value="KAK3583539.1"/>
    <property type="molecule type" value="Genomic_DNA"/>
</dbReference>